<dbReference type="GO" id="GO:0003677">
    <property type="term" value="F:DNA binding"/>
    <property type="evidence" value="ECO:0007669"/>
    <property type="project" value="TreeGrafter"/>
</dbReference>
<dbReference type="GO" id="GO:0010288">
    <property type="term" value="P:response to lead ion"/>
    <property type="evidence" value="ECO:0007669"/>
    <property type="project" value="TreeGrafter"/>
</dbReference>
<dbReference type="SUPFAM" id="SSF46785">
    <property type="entry name" value="Winged helix' DNA-binding domain"/>
    <property type="match status" value="1"/>
</dbReference>
<accession>A0AB39UAB9</accession>
<dbReference type="InterPro" id="IPR001845">
    <property type="entry name" value="HTH_ArsR_DNA-bd_dom"/>
</dbReference>
<proteinExistence type="predicted"/>
<dbReference type="Pfam" id="PF12840">
    <property type="entry name" value="HTH_20"/>
    <property type="match status" value="1"/>
</dbReference>
<dbReference type="AlphaFoldDB" id="A0AB39UAB9"/>
<dbReference type="InterPro" id="IPR011991">
    <property type="entry name" value="ArsR-like_HTH"/>
</dbReference>
<dbReference type="Gene3D" id="1.10.10.10">
    <property type="entry name" value="Winged helix-like DNA-binding domain superfamily/Winged helix DNA-binding domain"/>
    <property type="match status" value="1"/>
</dbReference>
<dbReference type="CDD" id="cd00090">
    <property type="entry name" value="HTH_ARSR"/>
    <property type="match status" value="1"/>
</dbReference>
<name>A0AB39UAB9_9BIFI</name>
<dbReference type="PANTHER" id="PTHR39168:SF1">
    <property type="entry name" value="TRANSCRIPTIONAL REGULATORY PROTEIN"/>
    <property type="match status" value="1"/>
</dbReference>
<dbReference type="GO" id="GO:0097063">
    <property type="term" value="F:cadmium ion sensor activity"/>
    <property type="evidence" value="ECO:0007669"/>
    <property type="project" value="TreeGrafter"/>
</dbReference>
<protein>
    <submittedName>
        <fullName evidence="2">Winged helix-turn-helix domain-containing protein</fullName>
    </submittedName>
</protein>
<dbReference type="RefSeq" id="WP_369341460.1">
    <property type="nucleotide sequence ID" value="NZ_CP129675.1"/>
</dbReference>
<reference evidence="2" key="1">
    <citation type="submission" date="2023-07" db="EMBL/GenBank/DDBJ databases">
        <title>Bifidobacterium aquikefiriaerophilum sp. nov. and Bifidobacterium eccum sp. nov., isolated from water kefir.</title>
        <authorList>
            <person name="Breselge S."/>
            <person name="Bellassi P."/>
            <person name="Barcenilla C."/>
            <person name="Alvarez-Ordonez A."/>
            <person name="Morelli L."/>
            <person name="Cotter P.D."/>
        </authorList>
    </citation>
    <scope>NUCLEOTIDE SEQUENCE</scope>
    <source>
        <strain evidence="4">WK012_4_13</strain>
        <strain evidence="3">WK013_4_14</strain>
        <strain evidence="2">WK048_4_13</strain>
    </source>
</reference>
<dbReference type="EMBL" id="CP129682">
    <property type="protein sequence ID" value="XDS49274.1"/>
    <property type="molecule type" value="Genomic_DNA"/>
</dbReference>
<feature type="domain" description="HTH arsR-type" evidence="1">
    <location>
        <begin position="2"/>
        <end position="97"/>
    </location>
</feature>
<evidence type="ECO:0000313" key="4">
    <source>
        <dbReference type="EMBL" id="XDS50496.1"/>
    </source>
</evidence>
<sequence length="237" mass="26427">MCTFDTGSDIARLASTLADPTRANVCAALMDGCAWTASELARQMGVSPQAMTSCLSKLEESHLIVRMQQGRHRYVKLCDEHTAQIVEFMGTVAQARQTQAIGYRQVRADQRLRYARTCYNHIAGHLAILITAAMQTRGLIDLRDDSIRLTDKGTLWFANNGMPESQLRKTPRIKGCLDWTERRMHIGGSAGSALCSHLMDLSVIRRDTPRRALRVTATGKRWFASQLGIDEDSLDES</sequence>
<dbReference type="KEGG" id="bfk:QN062_08950"/>
<dbReference type="PANTHER" id="PTHR39168">
    <property type="entry name" value="TRANSCRIPTIONAL REGULATOR-RELATED"/>
    <property type="match status" value="1"/>
</dbReference>
<evidence type="ECO:0000313" key="2">
    <source>
        <dbReference type="EMBL" id="XDS45944.1"/>
    </source>
</evidence>
<dbReference type="GO" id="GO:0046686">
    <property type="term" value="P:response to cadmium ion"/>
    <property type="evidence" value="ECO:0007669"/>
    <property type="project" value="TreeGrafter"/>
</dbReference>
<dbReference type="GO" id="GO:0003700">
    <property type="term" value="F:DNA-binding transcription factor activity"/>
    <property type="evidence" value="ECO:0007669"/>
    <property type="project" value="InterPro"/>
</dbReference>
<evidence type="ECO:0000259" key="1">
    <source>
        <dbReference type="PROSITE" id="PS50987"/>
    </source>
</evidence>
<evidence type="ECO:0000313" key="3">
    <source>
        <dbReference type="EMBL" id="XDS49274.1"/>
    </source>
</evidence>
<dbReference type="InterPro" id="IPR036390">
    <property type="entry name" value="WH_DNA-bd_sf"/>
</dbReference>
<dbReference type="EMBL" id="CP129675">
    <property type="protein sequence ID" value="XDS45944.1"/>
    <property type="molecule type" value="Genomic_DNA"/>
</dbReference>
<dbReference type="PROSITE" id="PS50987">
    <property type="entry name" value="HTH_ARSR_2"/>
    <property type="match status" value="1"/>
</dbReference>
<gene>
    <name evidence="4" type="ORF">QN062_08950</name>
    <name evidence="3" type="ORF">QN216_03145</name>
    <name evidence="2" type="ORF">QN217_07300</name>
</gene>
<organism evidence="2">
    <name type="scientific">Bifidobacterium fermentum</name>
    <dbReference type="NCBI Taxonomy" id="3059035"/>
    <lineage>
        <taxon>Bacteria</taxon>
        <taxon>Bacillati</taxon>
        <taxon>Actinomycetota</taxon>
        <taxon>Actinomycetes</taxon>
        <taxon>Bifidobacteriales</taxon>
        <taxon>Bifidobacteriaceae</taxon>
        <taxon>Bifidobacterium</taxon>
    </lineage>
</organism>
<dbReference type="SMART" id="SM00418">
    <property type="entry name" value="HTH_ARSR"/>
    <property type="match status" value="1"/>
</dbReference>
<dbReference type="InterPro" id="IPR052543">
    <property type="entry name" value="HTH_Metal-responsive_Reg"/>
</dbReference>
<dbReference type="EMBL" id="CP129683">
    <property type="protein sequence ID" value="XDS50496.1"/>
    <property type="molecule type" value="Genomic_DNA"/>
</dbReference>
<dbReference type="GO" id="GO:0032791">
    <property type="term" value="F:lead ion binding"/>
    <property type="evidence" value="ECO:0007669"/>
    <property type="project" value="TreeGrafter"/>
</dbReference>
<dbReference type="InterPro" id="IPR036388">
    <property type="entry name" value="WH-like_DNA-bd_sf"/>
</dbReference>